<dbReference type="EMBL" id="KB445558">
    <property type="protein sequence ID" value="EMC94438.1"/>
    <property type="molecule type" value="Genomic_DNA"/>
</dbReference>
<dbReference type="KEGG" id="bcom:BAUCODRAFT_124064"/>
<protein>
    <submittedName>
        <fullName evidence="3">Uncharacterized protein</fullName>
    </submittedName>
</protein>
<feature type="region of interest" description="Disordered" evidence="2">
    <location>
        <begin position="718"/>
        <end position="737"/>
    </location>
</feature>
<proteinExistence type="predicted"/>
<evidence type="ECO:0000256" key="1">
    <source>
        <dbReference type="SAM" id="Coils"/>
    </source>
</evidence>
<dbReference type="OMA" id="TLLRMSM"/>
<dbReference type="RefSeq" id="XP_007678312.1">
    <property type="nucleotide sequence ID" value="XM_007680122.1"/>
</dbReference>
<organism evidence="3 4">
    <name type="scientific">Baudoinia panamericana (strain UAMH 10762)</name>
    <name type="common">Angels' share fungus</name>
    <name type="synonym">Baudoinia compniacensis (strain UAMH 10762)</name>
    <dbReference type="NCBI Taxonomy" id="717646"/>
    <lineage>
        <taxon>Eukaryota</taxon>
        <taxon>Fungi</taxon>
        <taxon>Dikarya</taxon>
        <taxon>Ascomycota</taxon>
        <taxon>Pezizomycotina</taxon>
        <taxon>Dothideomycetes</taxon>
        <taxon>Dothideomycetidae</taxon>
        <taxon>Mycosphaerellales</taxon>
        <taxon>Teratosphaeriaceae</taxon>
        <taxon>Baudoinia</taxon>
    </lineage>
</organism>
<evidence type="ECO:0000313" key="3">
    <source>
        <dbReference type="EMBL" id="EMC94438.1"/>
    </source>
</evidence>
<keyword evidence="1" id="KW-0175">Coiled coil</keyword>
<feature type="compositionally biased region" description="Polar residues" evidence="2">
    <location>
        <begin position="751"/>
        <end position="763"/>
    </location>
</feature>
<feature type="compositionally biased region" description="Acidic residues" evidence="2">
    <location>
        <begin position="90"/>
        <end position="99"/>
    </location>
</feature>
<keyword evidence="4" id="KW-1185">Reference proteome</keyword>
<feature type="region of interest" description="Disordered" evidence="2">
    <location>
        <begin position="751"/>
        <end position="770"/>
    </location>
</feature>
<dbReference type="OrthoDB" id="5350396at2759"/>
<feature type="region of interest" description="Disordered" evidence="2">
    <location>
        <begin position="1"/>
        <end position="99"/>
    </location>
</feature>
<dbReference type="STRING" id="717646.M2MSF5"/>
<sequence length="770" mass="82667">MSAVEIPSASPKRRASPPPPPPLTQSTQHTSAAPAPTKAPSPTPPAPSASFTSTISTLTSVPPSTQSSSRRVIKAGLQAVTNSDSGTDSSNDDDDDDDLADMSILLPARKRLKMTPPTGVGADHAIDVPDTVVNVKTGGKRKCVRLLDQGGNSNTPRTCLSTPPRTMDYKHSLAHMVREQKKRAQLDARVERAEAAVAAAEKERQDRIAAEGGKDVESRGLAMTDDAEGGERMMQAMARTEAWRDETRFHFFTDPGVRVTDEPFPIAALPDAPWVGLLRDDRARRQACLTGFVADVAAKGVLPGKVVRWFIHQLVHESREELCEAYLGIIEGDAASGRSTAGEVADLRELFRITSIGQARLAQHDTGASTPALRGPRPAKDLPPGLRHAIRAVQLTNPSPSSFTDLALLNIDHHVTKTIHLRLAIAGAIGSLLEESTNDSAYMASIVAHAIQCLDGLTRLLQCRFITSLPATTTTAREVRRKLALWCVTKWDKHKKQKEKEELNCAHPIWAKRILKTLQNDPDFLISESTNYALLHSLTEVLDIAIDAGFTSSTTPPPSKLSLQSDSALPPVSAALAPSTPSTRCAPSNANGEIEVSFNRQIDAITTALRSLAARIKDAGATHLARTECKAAIERVVIRLECCVRTKLKVRRGVFAGGREREREKGAMEGFVRHLGKGDLDAVGEGVNVIDEGKLAGEGEEVVAAEDDDVDARPSRVFHAGDDGSAGVVEGAAPYEGDVPNDMANETVTGQVRVQSPKASGSQLDDDVRL</sequence>
<reference evidence="3 4" key="1">
    <citation type="journal article" date="2012" name="PLoS Pathog.">
        <title>Diverse lifestyles and strategies of plant pathogenesis encoded in the genomes of eighteen Dothideomycetes fungi.</title>
        <authorList>
            <person name="Ohm R.A."/>
            <person name="Feau N."/>
            <person name="Henrissat B."/>
            <person name="Schoch C.L."/>
            <person name="Horwitz B.A."/>
            <person name="Barry K.W."/>
            <person name="Condon B.J."/>
            <person name="Copeland A.C."/>
            <person name="Dhillon B."/>
            <person name="Glaser F."/>
            <person name="Hesse C.N."/>
            <person name="Kosti I."/>
            <person name="LaButti K."/>
            <person name="Lindquist E.A."/>
            <person name="Lucas S."/>
            <person name="Salamov A.A."/>
            <person name="Bradshaw R.E."/>
            <person name="Ciuffetti L."/>
            <person name="Hamelin R.C."/>
            <person name="Kema G.H.J."/>
            <person name="Lawrence C."/>
            <person name="Scott J.A."/>
            <person name="Spatafora J.W."/>
            <person name="Turgeon B.G."/>
            <person name="de Wit P.J.G.M."/>
            <person name="Zhong S."/>
            <person name="Goodwin S.B."/>
            <person name="Grigoriev I.V."/>
        </authorList>
    </citation>
    <scope>NUCLEOTIDE SEQUENCE [LARGE SCALE GENOMIC DNA]</scope>
    <source>
        <strain evidence="3 4">UAMH 10762</strain>
    </source>
</reference>
<gene>
    <name evidence="3" type="ORF">BAUCODRAFT_124064</name>
</gene>
<dbReference type="eggNOG" id="ENOG502SAE9">
    <property type="taxonomic scope" value="Eukaryota"/>
</dbReference>
<evidence type="ECO:0000313" key="4">
    <source>
        <dbReference type="Proteomes" id="UP000011761"/>
    </source>
</evidence>
<dbReference type="Proteomes" id="UP000011761">
    <property type="component" value="Unassembled WGS sequence"/>
</dbReference>
<name>M2MSF5_BAUPA</name>
<feature type="compositionally biased region" description="Low complexity" evidence="2">
    <location>
        <begin position="48"/>
        <end position="57"/>
    </location>
</feature>
<feature type="coiled-coil region" evidence="1">
    <location>
        <begin position="176"/>
        <end position="210"/>
    </location>
</feature>
<feature type="compositionally biased region" description="Polar residues" evidence="2">
    <location>
        <begin position="58"/>
        <end position="70"/>
    </location>
</feature>
<feature type="compositionally biased region" description="Pro residues" evidence="2">
    <location>
        <begin position="37"/>
        <end position="47"/>
    </location>
</feature>
<dbReference type="GeneID" id="19107847"/>
<dbReference type="AlphaFoldDB" id="M2MSF5"/>
<dbReference type="HOGENOM" id="CLU_362886_0_0_1"/>
<evidence type="ECO:0000256" key="2">
    <source>
        <dbReference type="SAM" id="MobiDB-lite"/>
    </source>
</evidence>
<accession>M2MSF5</accession>